<evidence type="ECO:0000313" key="4">
    <source>
        <dbReference type="Proteomes" id="UP001499882"/>
    </source>
</evidence>
<dbReference type="InterPro" id="IPR021202">
    <property type="entry name" value="Rv3654c-like"/>
</dbReference>
<feature type="domain" description="Putative Flp pilus-assembly TadG-like N-terminal" evidence="2">
    <location>
        <begin position="7"/>
        <end position="54"/>
    </location>
</feature>
<comment type="caution">
    <text evidence="3">The sequence shown here is derived from an EMBL/GenBank/DDBJ whole genome shotgun (WGS) entry which is preliminary data.</text>
</comment>
<dbReference type="InterPro" id="IPR028087">
    <property type="entry name" value="Tad_N"/>
</dbReference>
<reference evidence="4" key="1">
    <citation type="journal article" date="2019" name="Int. J. Syst. Evol. Microbiol.">
        <title>The Global Catalogue of Microorganisms (GCM) 10K type strain sequencing project: providing services to taxonomists for standard genome sequencing and annotation.</title>
        <authorList>
            <consortium name="The Broad Institute Genomics Platform"/>
            <consortium name="The Broad Institute Genome Sequencing Center for Infectious Disease"/>
            <person name="Wu L."/>
            <person name="Ma J."/>
        </authorList>
    </citation>
    <scope>NUCLEOTIDE SEQUENCE [LARGE SCALE GENOMIC DNA]</scope>
    <source>
        <strain evidence="4">JCM 18532</strain>
    </source>
</reference>
<evidence type="ECO:0000259" key="2">
    <source>
        <dbReference type="Pfam" id="PF13400"/>
    </source>
</evidence>
<organism evidence="3 4">
    <name type="scientific">Nocardioides endophyticus</name>
    <dbReference type="NCBI Taxonomy" id="1353775"/>
    <lineage>
        <taxon>Bacteria</taxon>
        <taxon>Bacillati</taxon>
        <taxon>Actinomycetota</taxon>
        <taxon>Actinomycetes</taxon>
        <taxon>Propionibacteriales</taxon>
        <taxon>Nocardioidaceae</taxon>
        <taxon>Nocardioides</taxon>
    </lineage>
</organism>
<keyword evidence="4" id="KW-1185">Reference proteome</keyword>
<name>A0ABP8Z4K1_9ACTN</name>
<feature type="region of interest" description="Disordered" evidence="1">
    <location>
        <begin position="101"/>
        <end position="124"/>
    </location>
</feature>
<dbReference type="NCBIfam" id="TIGR03816">
    <property type="entry name" value="tadE_like_DECH"/>
    <property type="match status" value="1"/>
</dbReference>
<evidence type="ECO:0000256" key="1">
    <source>
        <dbReference type="SAM" id="MobiDB-lite"/>
    </source>
</evidence>
<sequence>MRAGERGSATPFAIACLGLLVLLAGALGVVAAMVHAHRRAQSAADLGALAAAQALAAGADGCAAGGRIIGANGAALTSCQVTGREVRLRVEVTGPHWLGQTADLTAEARAGPTGSSQAAQPATQ</sequence>
<dbReference type="Proteomes" id="UP001499882">
    <property type="component" value="Unassembled WGS sequence"/>
</dbReference>
<dbReference type="RefSeq" id="WP_345528052.1">
    <property type="nucleotide sequence ID" value="NZ_BAABKN010000022.1"/>
</dbReference>
<accession>A0ABP8Z4K1</accession>
<dbReference type="EMBL" id="BAABKN010000022">
    <property type="protein sequence ID" value="GAA4746306.1"/>
    <property type="molecule type" value="Genomic_DNA"/>
</dbReference>
<gene>
    <name evidence="3" type="ORF">GCM10023350_33780</name>
</gene>
<feature type="compositionally biased region" description="Polar residues" evidence="1">
    <location>
        <begin position="113"/>
        <end position="124"/>
    </location>
</feature>
<dbReference type="Pfam" id="PF13400">
    <property type="entry name" value="Tad"/>
    <property type="match status" value="1"/>
</dbReference>
<evidence type="ECO:0000313" key="3">
    <source>
        <dbReference type="EMBL" id="GAA4746306.1"/>
    </source>
</evidence>
<proteinExistence type="predicted"/>
<protein>
    <recommendedName>
        <fullName evidence="2">Putative Flp pilus-assembly TadG-like N-terminal domain-containing protein</fullName>
    </recommendedName>
</protein>